<comment type="function">
    <text evidence="2 10">Catalyzes the formation of the alpha-1,6-glucosidic linkages in glycogen by scission of a 1,4-alpha-linked oligosaccharide from growing alpha-1,4-glucan chains and the subsequent attachment of the oligosaccharide to the alpha-1,6 position.</text>
</comment>
<evidence type="ECO:0000256" key="5">
    <source>
        <dbReference type="ARBA" id="ARBA00022600"/>
    </source>
</evidence>
<evidence type="ECO:0000313" key="13">
    <source>
        <dbReference type="EMBL" id="PEN05117.1"/>
    </source>
</evidence>
<dbReference type="SUPFAM" id="SSF81296">
    <property type="entry name" value="E set domains"/>
    <property type="match status" value="1"/>
</dbReference>
<dbReference type="InterPro" id="IPR006047">
    <property type="entry name" value="GH13_cat_dom"/>
</dbReference>
<dbReference type="InterPro" id="IPR006407">
    <property type="entry name" value="GlgB"/>
</dbReference>
<dbReference type="InterPro" id="IPR013780">
    <property type="entry name" value="Glyco_hydro_b"/>
</dbReference>
<dbReference type="EMBL" id="PDEP01000016">
    <property type="protein sequence ID" value="PEN05117.1"/>
    <property type="molecule type" value="Genomic_DNA"/>
</dbReference>
<feature type="domain" description="Glycosyl hydrolase family 13 catalytic" evidence="12">
    <location>
        <begin position="149"/>
        <end position="504"/>
    </location>
</feature>
<dbReference type="SUPFAM" id="SSF51011">
    <property type="entry name" value="Glycosyl hydrolase domain"/>
    <property type="match status" value="1"/>
</dbReference>
<feature type="active site" description="Nucleophile" evidence="10 11">
    <location>
        <position position="306"/>
    </location>
</feature>
<evidence type="ECO:0000256" key="1">
    <source>
        <dbReference type="ARBA" id="ARBA00000826"/>
    </source>
</evidence>
<dbReference type="NCBIfam" id="NF008967">
    <property type="entry name" value="PRK12313.1"/>
    <property type="match status" value="1"/>
</dbReference>
<dbReference type="Pfam" id="PF02922">
    <property type="entry name" value="CBM_48"/>
    <property type="match status" value="1"/>
</dbReference>
<comment type="subunit">
    <text evidence="10">Monomer.</text>
</comment>
<dbReference type="InterPro" id="IPR004193">
    <property type="entry name" value="Glyco_hydro_13_N"/>
</dbReference>
<evidence type="ECO:0000256" key="7">
    <source>
        <dbReference type="ARBA" id="ARBA00022679"/>
    </source>
</evidence>
<dbReference type="PANTHER" id="PTHR43651">
    <property type="entry name" value="1,4-ALPHA-GLUCAN-BRANCHING ENZYME"/>
    <property type="match status" value="1"/>
</dbReference>
<dbReference type="Pfam" id="PF02806">
    <property type="entry name" value="Alpha-amylase_C"/>
    <property type="match status" value="1"/>
</dbReference>
<organism evidence="13 14">
    <name type="scientific">Longimonas halophila</name>
    <dbReference type="NCBI Taxonomy" id="1469170"/>
    <lineage>
        <taxon>Bacteria</taxon>
        <taxon>Pseudomonadati</taxon>
        <taxon>Rhodothermota</taxon>
        <taxon>Rhodothermia</taxon>
        <taxon>Rhodothermales</taxon>
        <taxon>Salisaetaceae</taxon>
        <taxon>Longimonas</taxon>
    </lineage>
</organism>
<comment type="similarity">
    <text evidence="4 10">Belongs to the glycosyl hydrolase 13 family. GlgB subfamily.</text>
</comment>
<evidence type="ECO:0000256" key="10">
    <source>
        <dbReference type="HAMAP-Rule" id="MF_00685"/>
    </source>
</evidence>
<dbReference type="NCBIfam" id="TIGR01515">
    <property type="entry name" value="branching_enzym"/>
    <property type="match status" value="1"/>
</dbReference>
<dbReference type="AlphaFoldDB" id="A0A2H3NIA1"/>
<dbReference type="GO" id="GO:0043169">
    <property type="term" value="F:cation binding"/>
    <property type="evidence" value="ECO:0007669"/>
    <property type="project" value="InterPro"/>
</dbReference>
<keyword evidence="8 10" id="KW-0320">Glycogen biosynthesis</keyword>
<evidence type="ECO:0000256" key="9">
    <source>
        <dbReference type="ARBA" id="ARBA00023277"/>
    </source>
</evidence>
<dbReference type="GO" id="GO:0003844">
    <property type="term" value="F:1,4-alpha-glucan branching enzyme activity"/>
    <property type="evidence" value="ECO:0007669"/>
    <property type="project" value="UniProtKB-UniRule"/>
</dbReference>
<dbReference type="FunFam" id="2.60.40.1180:FF:000002">
    <property type="entry name" value="1,4-alpha-glucan branching enzyme GlgB"/>
    <property type="match status" value="1"/>
</dbReference>
<keyword evidence="7 10" id="KW-0808">Transferase</keyword>
<dbReference type="GO" id="GO:0004553">
    <property type="term" value="F:hydrolase activity, hydrolyzing O-glycosyl compounds"/>
    <property type="evidence" value="ECO:0007669"/>
    <property type="project" value="InterPro"/>
</dbReference>
<dbReference type="FunFam" id="3.20.20.80:FF:000003">
    <property type="entry name" value="1,4-alpha-glucan branching enzyme GlgB"/>
    <property type="match status" value="1"/>
</dbReference>
<keyword evidence="9 10" id="KW-0119">Carbohydrate metabolism</keyword>
<dbReference type="SUPFAM" id="SSF51445">
    <property type="entry name" value="(Trans)glycosidases"/>
    <property type="match status" value="1"/>
</dbReference>
<dbReference type="PANTHER" id="PTHR43651:SF3">
    <property type="entry name" value="1,4-ALPHA-GLUCAN-BRANCHING ENZYME"/>
    <property type="match status" value="1"/>
</dbReference>
<comment type="pathway">
    <text evidence="3 10">Glycan biosynthesis; glycogen biosynthesis.</text>
</comment>
<accession>A0A2H3NIA1</accession>
<feature type="active site" description="Proton donor" evidence="10 11">
    <location>
        <position position="358"/>
    </location>
</feature>
<dbReference type="Gene3D" id="2.60.40.1180">
    <property type="entry name" value="Golgi alpha-mannosidase II"/>
    <property type="match status" value="1"/>
</dbReference>
<dbReference type="Gene3D" id="2.60.40.10">
    <property type="entry name" value="Immunoglobulins"/>
    <property type="match status" value="1"/>
</dbReference>
<dbReference type="Gene3D" id="3.20.20.80">
    <property type="entry name" value="Glycosidases"/>
    <property type="match status" value="1"/>
</dbReference>
<keyword evidence="14" id="KW-1185">Reference proteome</keyword>
<gene>
    <name evidence="10" type="primary">glgB</name>
    <name evidence="13" type="ORF">CRI93_13955</name>
</gene>
<dbReference type="Proteomes" id="UP000221024">
    <property type="component" value="Unassembled WGS sequence"/>
</dbReference>
<dbReference type="RefSeq" id="WP_098063259.1">
    <property type="nucleotide sequence ID" value="NZ_PDEP01000016.1"/>
</dbReference>
<dbReference type="CDD" id="cd11322">
    <property type="entry name" value="AmyAc_Glg_BE"/>
    <property type="match status" value="1"/>
</dbReference>
<dbReference type="NCBIfam" id="NF003811">
    <property type="entry name" value="PRK05402.1"/>
    <property type="match status" value="1"/>
</dbReference>
<evidence type="ECO:0000259" key="12">
    <source>
        <dbReference type="SMART" id="SM00642"/>
    </source>
</evidence>
<evidence type="ECO:0000256" key="3">
    <source>
        <dbReference type="ARBA" id="ARBA00004964"/>
    </source>
</evidence>
<evidence type="ECO:0000256" key="4">
    <source>
        <dbReference type="ARBA" id="ARBA00009000"/>
    </source>
</evidence>
<dbReference type="HAMAP" id="MF_00685">
    <property type="entry name" value="GlgB"/>
    <property type="match status" value="1"/>
</dbReference>
<name>A0A2H3NIA1_9BACT</name>
<proteinExistence type="inferred from homology"/>
<dbReference type="SMART" id="SM00642">
    <property type="entry name" value="Aamy"/>
    <property type="match status" value="1"/>
</dbReference>
<dbReference type="PIRSF" id="PIRSF000463">
    <property type="entry name" value="GlgB"/>
    <property type="match status" value="1"/>
</dbReference>
<dbReference type="GO" id="GO:0005829">
    <property type="term" value="C:cytosol"/>
    <property type="evidence" value="ECO:0007669"/>
    <property type="project" value="TreeGrafter"/>
</dbReference>
<dbReference type="EC" id="2.4.1.18" evidence="10"/>
<keyword evidence="6 10" id="KW-0328">Glycosyltransferase</keyword>
<sequence length="635" mass="72665">MSRLTADQRYLWNEGTDYQCYTWMGAQTTPTGTWFRVWAPNADAVAVMGDFNDWSSEAHPMRDAGGGLWEVHIRSAQPGARYKYRLNANGEALDRTDPFAFALEPPAENTYEGIASIIVDLDDYTWADTDWMADRSGPDSLNEPISIYELHLGSWRHQAPGESYSYRDIAEPLAEYVTEMGYTHIELMPVAEHPYYGSWGYQTLGYYAPTFRYGSPQDFMHFVDTMHQHGIGVLMDWVPAHFATDPQGLTYFDGTHLFAYDDPQMRHHPDWGTYVFDYGRNGVRNFLIGNALFWLDYYHIDGLRVDAVASMLYRDYSRGTNWTPNEHGGRENLEAIRLLRDTNTQVYKHFPDAITIAEESTAFPGVTKPVDHGGLGFLYKWNMGWMNDTLEYIEKEPIHRKYHHGDFTWTLSWAFSEQFMLPFSHDEVVHGKESMWGKMPGDDWQKAANLRVLYTHQYGHPGKVLSFMGNEFGQHHEWNHDESIEWHLQDKPLHAGIQQWVADLNALYRSRPALWNDDRDSFQWIHYGDREQSVLSYLRRHDDQVLVFVLNMTPVARTDYRVGLPHAGMWTERLNSDADVYGGSGVGNAGRVKATENPYLGQPASASIVVPPLGALILSPKDQADCDATPKTPAG</sequence>
<dbReference type="GO" id="GO:0005978">
    <property type="term" value="P:glycogen biosynthetic process"/>
    <property type="evidence" value="ECO:0007669"/>
    <property type="project" value="UniProtKB-UniRule"/>
</dbReference>
<dbReference type="Pfam" id="PF00128">
    <property type="entry name" value="Alpha-amylase"/>
    <property type="match status" value="1"/>
</dbReference>
<keyword evidence="5 10" id="KW-0321">Glycogen metabolism</keyword>
<dbReference type="InterPro" id="IPR044143">
    <property type="entry name" value="GlgB_N_E_set_prok"/>
</dbReference>
<evidence type="ECO:0000256" key="2">
    <source>
        <dbReference type="ARBA" id="ARBA00002953"/>
    </source>
</evidence>
<evidence type="ECO:0000313" key="14">
    <source>
        <dbReference type="Proteomes" id="UP000221024"/>
    </source>
</evidence>
<comment type="catalytic activity">
    <reaction evidence="1 10">
        <text>Transfers a segment of a (1-&gt;4)-alpha-D-glucan chain to a primary hydroxy group in a similar glucan chain.</text>
        <dbReference type="EC" id="2.4.1.18"/>
    </reaction>
</comment>
<dbReference type="CDD" id="cd02855">
    <property type="entry name" value="E_set_GBE_prok_N"/>
    <property type="match status" value="1"/>
</dbReference>
<dbReference type="InterPro" id="IPR037439">
    <property type="entry name" value="Branching_enzy"/>
</dbReference>
<reference evidence="13 14" key="1">
    <citation type="submission" date="2017-10" db="EMBL/GenBank/DDBJ databases">
        <title>Draft genome of Longimonas halophila.</title>
        <authorList>
            <person name="Goh K.M."/>
            <person name="Shamsir M.S."/>
            <person name="Lim S.W."/>
        </authorList>
    </citation>
    <scope>NUCLEOTIDE SEQUENCE [LARGE SCALE GENOMIC DNA]</scope>
    <source>
        <strain evidence="13 14">KCTC 42399</strain>
    </source>
</reference>
<dbReference type="OrthoDB" id="9761875at2"/>
<dbReference type="InterPro" id="IPR017853">
    <property type="entry name" value="GH"/>
</dbReference>
<evidence type="ECO:0000256" key="6">
    <source>
        <dbReference type="ARBA" id="ARBA00022676"/>
    </source>
</evidence>
<evidence type="ECO:0000256" key="8">
    <source>
        <dbReference type="ARBA" id="ARBA00023056"/>
    </source>
</evidence>
<dbReference type="InterPro" id="IPR013783">
    <property type="entry name" value="Ig-like_fold"/>
</dbReference>
<comment type="caution">
    <text evidence="13">The sequence shown here is derived from an EMBL/GenBank/DDBJ whole genome shotgun (WGS) entry which is preliminary data.</text>
</comment>
<dbReference type="InterPro" id="IPR006048">
    <property type="entry name" value="A-amylase/branching_C"/>
</dbReference>
<dbReference type="UniPathway" id="UPA00164"/>
<evidence type="ECO:0000256" key="11">
    <source>
        <dbReference type="PIRSR" id="PIRSR000463-1"/>
    </source>
</evidence>
<protein>
    <recommendedName>
        <fullName evidence="10">1,4-alpha-glucan branching enzyme GlgB</fullName>
        <ecNumber evidence="10">2.4.1.18</ecNumber>
    </recommendedName>
    <alternativeName>
        <fullName evidence="10">1,4-alpha-D-glucan:1,4-alpha-D-glucan 6-glucosyl-transferase</fullName>
    </alternativeName>
    <alternativeName>
        <fullName evidence="10">Alpha-(1-&gt;4)-glucan branching enzyme</fullName>
    </alternativeName>
    <alternativeName>
        <fullName evidence="10">Glycogen branching enzyme</fullName>
        <shortName evidence="10">BE</shortName>
    </alternativeName>
</protein>
<dbReference type="InterPro" id="IPR014756">
    <property type="entry name" value="Ig_E-set"/>
</dbReference>